<keyword evidence="3" id="KW-0863">Zinc-finger</keyword>
<keyword evidence="2" id="KW-0479">Metal-binding</keyword>
<dbReference type="InterPro" id="IPR011331">
    <property type="entry name" value="Ribosomal_eL37/eL43"/>
</dbReference>
<dbReference type="GO" id="GO:0022625">
    <property type="term" value="C:cytosolic large ribosomal subunit"/>
    <property type="evidence" value="ECO:0007669"/>
    <property type="project" value="UniProtKB-ARBA"/>
</dbReference>
<dbReference type="Gene3D" id="2.20.25.30">
    <property type="match status" value="1"/>
</dbReference>
<dbReference type="GO" id="GO:0003735">
    <property type="term" value="F:structural constituent of ribosome"/>
    <property type="evidence" value="ECO:0007669"/>
    <property type="project" value="InterPro"/>
</dbReference>
<dbReference type="Pfam" id="PF01780">
    <property type="entry name" value="Ribosomal_L37ae"/>
    <property type="match status" value="1"/>
</dbReference>
<evidence type="ECO:0000256" key="6">
    <source>
        <dbReference type="ARBA" id="ARBA00023274"/>
    </source>
</evidence>
<reference evidence="7" key="1">
    <citation type="submission" date="2025-08" db="UniProtKB">
        <authorList>
            <consortium name="Ensembl"/>
        </authorList>
    </citation>
    <scope>IDENTIFICATION</scope>
</reference>
<keyword evidence="5" id="KW-0689">Ribosomal protein</keyword>
<evidence type="ECO:0000256" key="4">
    <source>
        <dbReference type="ARBA" id="ARBA00022833"/>
    </source>
</evidence>
<keyword evidence="8" id="KW-1185">Reference proteome</keyword>
<dbReference type="PANTHER" id="PTHR48188">
    <property type="entry name" value="60S RIBOSOMAL PROTEIN L43"/>
    <property type="match status" value="1"/>
</dbReference>
<sequence length="92" mass="10700">MVKKIEISQHAKYTCYFCGKTKMKRRAAGIWHCGSCMKTIAGGTWTYIQHHFCHHSKVCQQKTEGVERPVEAPPFALAAYNKWVNLYNKKFF</sequence>
<dbReference type="Proteomes" id="UP000694391">
    <property type="component" value="Unplaced"/>
</dbReference>
<name>A0A8C0K3A6_CANLU</name>
<dbReference type="GO" id="GO:0006412">
    <property type="term" value="P:translation"/>
    <property type="evidence" value="ECO:0007669"/>
    <property type="project" value="InterPro"/>
</dbReference>
<evidence type="ECO:0000256" key="5">
    <source>
        <dbReference type="ARBA" id="ARBA00022980"/>
    </source>
</evidence>
<proteinExistence type="inferred from homology"/>
<evidence type="ECO:0000313" key="8">
    <source>
        <dbReference type="Proteomes" id="UP000694391"/>
    </source>
</evidence>
<evidence type="ECO:0000313" key="7">
    <source>
        <dbReference type="Ensembl" id="ENSCAFP00020009512.1"/>
    </source>
</evidence>
<dbReference type="SUPFAM" id="SSF57829">
    <property type="entry name" value="Zn-binding ribosomal proteins"/>
    <property type="match status" value="1"/>
</dbReference>
<organism evidence="7 8">
    <name type="scientific">Canis lupus dingo</name>
    <name type="common">dingo</name>
    <dbReference type="NCBI Taxonomy" id="286419"/>
    <lineage>
        <taxon>Eukaryota</taxon>
        <taxon>Metazoa</taxon>
        <taxon>Chordata</taxon>
        <taxon>Craniata</taxon>
        <taxon>Vertebrata</taxon>
        <taxon>Euteleostomi</taxon>
        <taxon>Mammalia</taxon>
        <taxon>Eutheria</taxon>
        <taxon>Laurasiatheria</taxon>
        <taxon>Carnivora</taxon>
        <taxon>Caniformia</taxon>
        <taxon>Canidae</taxon>
        <taxon>Canis</taxon>
    </lineage>
</organism>
<protein>
    <recommendedName>
        <fullName evidence="9">Ribosomal protein L37a</fullName>
    </recommendedName>
</protein>
<dbReference type="InterPro" id="IPR011332">
    <property type="entry name" value="Ribosomal_zn-bd"/>
</dbReference>
<evidence type="ECO:0000256" key="3">
    <source>
        <dbReference type="ARBA" id="ARBA00022771"/>
    </source>
</evidence>
<evidence type="ECO:0000256" key="2">
    <source>
        <dbReference type="ARBA" id="ARBA00022723"/>
    </source>
</evidence>
<keyword evidence="6" id="KW-0687">Ribonucleoprotein</keyword>
<evidence type="ECO:0000256" key="1">
    <source>
        <dbReference type="ARBA" id="ARBA00008672"/>
    </source>
</evidence>
<keyword evidence="4" id="KW-0862">Zinc</keyword>
<dbReference type="GO" id="GO:0070180">
    <property type="term" value="F:large ribosomal subunit rRNA binding"/>
    <property type="evidence" value="ECO:0007669"/>
    <property type="project" value="TreeGrafter"/>
</dbReference>
<dbReference type="InterPro" id="IPR002674">
    <property type="entry name" value="Ribosomal_eL43"/>
</dbReference>
<dbReference type="PANTHER" id="PTHR48188:SF3">
    <property type="entry name" value="60S RIBOSOMAL PROTEIN L37A-RELATED"/>
    <property type="match status" value="1"/>
</dbReference>
<reference evidence="7" key="2">
    <citation type="submission" date="2025-09" db="UniProtKB">
        <authorList>
            <consortium name="Ensembl"/>
        </authorList>
    </citation>
    <scope>IDENTIFICATION</scope>
</reference>
<dbReference type="GeneTree" id="ENSGT00390000016988"/>
<dbReference type="AlphaFoldDB" id="A0A8C0K3A6"/>
<evidence type="ECO:0008006" key="9">
    <source>
        <dbReference type="Google" id="ProtNLM"/>
    </source>
</evidence>
<dbReference type="Ensembl" id="ENSCAFT00020011057.1">
    <property type="protein sequence ID" value="ENSCAFP00020009512.1"/>
    <property type="gene ID" value="ENSCAFG00020007706.1"/>
</dbReference>
<dbReference type="GO" id="GO:0008270">
    <property type="term" value="F:zinc ion binding"/>
    <property type="evidence" value="ECO:0007669"/>
    <property type="project" value="UniProtKB-KW"/>
</dbReference>
<accession>A0A8C0K3A6</accession>
<comment type="similarity">
    <text evidence="1">Belongs to the eukaryotic ribosomal protein eL43 family.</text>
</comment>